<dbReference type="GO" id="GO:0005829">
    <property type="term" value="C:cytosol"/>
    <property type="evidence" value="ECO:0007669"/>
    <property type="project" value="UniProtKB-ARBA"/>
</dbReference>
<dbReference type="Proteomes" id="UP000214646">
    <property type="component" value="Unassembled WGS sequence"/>
</dbReference>
<keyword evidence="1 7" id="KW-0853">WD repeat</keyword>
<feature type="repeat" description="WD" evidence="7">
    <location>
        <begin position="354"/>
        <end position="395"/>
    </location>
</feature>
<dbReference type="InterPro" id="IPR019775">
    <property type="entry name" value="WD40_repeat_CS"/>
</dbReference>
<dbReference type="NCBIfam" id="TIGR02937">
    <property type="entry name" value="sigma70-ECF"/>
    <property type="match status" value="1"/>
</dbReference>
<dbReference type="AlphaFoldDB" id="A0A225DE27"/>
<feature type="domain" description="RNA polymerase sigma-70 region 4" evidence="10">
    <location>
        <begin position="145"/>
        <end position="191"/>
    </location>
</feature>
<dbReference type="PROSITE" id="PS50294">
    <property type="entry name" value="WD_REPEATS_REGION"/>
    <property type="match status" value="3"/>
</dbReference>
<keyword evidence="2" id="KW-0677">Repeat</keyword>
<keyword evidence="5" id="KW-0238">DNA-binding</keyword>
<dbReference type="InterPro" id="IPR001680">
    <property type="entry name" value="WD40_rpt"/>
</dbReference>
<evidence type="ECO:0000313" key="11">
    <source>
        <dbReference type="EMBL" id="OWK35596.1"/>
    </source>
</evidence>
<dbReference type="InterPro" id="IPR015943">
    <property type="entry name" value="WD40/YVTN_repeat-like_dom_sf"/>
</dbReference>
<dbReference type="InterPro" id="IPR013325">
    <property type="entry name" value="RNA_pol_sigma_r2"/>
</dbReference>
<dbReference type="InterPro" id="IPR036388">
    <property type="entry name" value="WH-like_DNA-bd_sf"/>
</dbReference>
<dbReference type="RefSeq" id="WP_088258770.1">
    <property type="nucleotide sequence ID" value="NZ_NIDE01000017.1"/>
</dbReference>
<dbReference type="Gene3D" id="2.130.10.10">
    <property type="entry name" value="YVTN repeat-like/Quinoprotein amine dehydrogenase"/>
    <property type="match status" value="2"/>
</dbReference>
<dbReference type="GO" id="GO:0016987">
    <property type="term" value="F:sigma factor activity"/>
    <property type="evidence" value="ECO:0007669"/>
    <property type="project" value="UniProtKB-KW"/>
</dbReference>
<dbReference type="Pfam" id="PF04542">
    <property type="entry name" value="Sigma70_r2"/>
    <property type="match status" value="1"/>
</dbReference>
<organism evidence="11 12">
    <name type="scientific">Fimbriiglobus ruber</name>
    <dbReference type="NCBI Taxonomy" id="1908690"/>
    <lineage>
        <taxon>Bacteria</taxon>
        <taxon>Pseudomonadati</taxon>
        <taxon>Planctomycetota</taxon>
        <taxon>Planctomycetia</taxon>
        <taxon>Gemmatales</taxon>
        <taxon>Gemmataceae</taxon>
        <taxon>Fimbriiglobus</taxon>
    </lineage>
</organism>
<dbReference type="Pfam" id="PF04545">
    <property type="entry name" value="Sigma70_r4"/>
    <property type="match status" value="1"/>
</dbReference>
<evidence type="ECO:0000256" key="7">
    <source>
        <dbReference type="PROSITE-ProRule" id="PRU00221"/>
    </source>
</evidence>
<dbReference type="Gene3D" id="1.10.1740.10">
    <property type="match status" value="1"/>
</dbReference>
<protein>
    <submittedName>
        <fullName evidence="11">High-affnity carbon uptake protein Hat/HatR</fullName>
    </submittedName>
</protein>
<dbReference type="GO" id="GO:0003677">
    <property type="term" value="F:DNA binding"/>
    <property type="evidence" value="ECO:0007669"/>
    <property type="project" value="UniProtKB-KW"/>
</dbReference>
<evidence type="ECO:0000259" key="9">
    <source>
        <dbReference type="Pfam" id="PF04542"/>
    </source>
</evidence>
<feature type="repeat" description="WD" evidence="7">
    <location>
        <begin position="438"/>
        <end position="479"/>
    </location>
</feature>
<dbReference type="SUPFAM" id="SSF88659">
    <property type="entry name" value="Sigma3 and sigma4 domains of RNA polymerase sigma factors"/>
    <property type="match status" value="1"/>
</dbReference>
<accession>A0A225DE27</accession>
<feature type="repeat" description="WD" evidence="7">
    <location>
        <begin position="396"/>
        <end position="437"/>
    </location>
</feature>
<name>A0A225DE27_9BACT</name>
<dbReference type="Gene3D" id="1.10.10.10">
    <property type="entry name" value="Winged helix-like DNA-binding domain superfamily/Winged helix DNA-binding domain"/>
    <property type="match status" value="1"/>
</dbReference>
<feature type="domain" description="RNA polymerase sigma-70 region 2" evidence="9">
    <location>
        <begin position="45"/>
        <end position="112"/>
    </location>
</feature>
<proteinExistence type="predicted"/>
<dbReference type="PROSITE" id="PS00678">
    <property type="entry name" value="WD_REPEATS_1"/>
    <property type="match status" value="2"/>
</dbReference>
<dbReference type="Pfam" id="PF00400">
    <property type="entry name" value="WD40"/>
    <property type="match status" value="6"/>
</dbReference>
<gene>
    <name evidence="11" type="ORF">FRUB_08159</name>
</gene>
<dbReference type="CDD" id="cd00200">
    <property type="entry name" value="WD40"/>
    <property type="match status" value="1"/>
</dbReference>
<dbReference type="InterPro" id="IPR013324">
    <property type="entry name" value="RNA_pol_sigma_r3/r4-like"/>
</dbReference>
<dbReference type="CDD" id="cd06171">
    <property type="entry name" value="Sigma70_r4"/>
    <property type="match status" value="1"/>
</dbReference>
<feature type="repeat" description="WD" evidence="7">
    <location>
        <begin position="570"/>
        <end position="606"/>
    </location>
</feature>
<dbReference type="SMART" id="SM00320">
    <property type="entry name" value="WD40"/>
    <property type="match status" value="7"/>
</dbReference>
<evidence type="ECO:0000256" key="6">
    <source>
        <dbReference type="ARBA" id="ARBA00023163"/>
    </source>
</evidence>
<dbReference type="PANTHER" id="PTHR19879:SF9">
    <property type="entry name" value="TRANSCRIPTION INITIATION FACTOR TFIID SUBUNIT 5"/>
    <property type="match status" value="1"/>
</dbReference>
<reference evidence="12" key="1">
    <citation type="submission" date="2017-06" db="EMBL/GenBank/DDBJ databases">
        <title>Genome analysis of Fimbriiglobus ruber SP5, the first member of the order Planctomycetales with confirmed chitinolytic capability.</title>
        <authorList>
            <person name="Ravin N.V."/>
            <person name="Rakitin A.L."/>
            <person name="Ivanova A.A."/>
            <person name="Beletsky A.V."/>
            <person name="Kulichevskaya I.S."/>
            <person name="Mardanov A.V."/>
            <person name="Dedysh S.N."/>
        </authorList>
    </citation>
    <scope>NUCLEOTIDE SEQUENCE [LARGE SCALE GENOMIC DNA]</scope>
    <source>
        <strain evidence="12">SP5</strain>
    </source>
</reference>
<evidence type="ECO:0000256" key="8">
    <source>
        <dbReference type="SAM" id="MobiDB-lite"/>
    </source>
</evidence>
<evidence type="ECO:0000259" key="10">
    <source>
        <dbReference type="Pfam" id="PF04545"/>
    </source>
</evidence>
<keyword evidence="3" id="KW-0805">Transcription regulation</keyword>
<dbReference type="GO" id="GO:0006352">
    <property type="term" value="P:DNA-templated transcription initiation"/>
    <property type="evidence" value="ECO:0007669"/>
    <property type="project" value="InterPro"/>
</dbReference>
<evidence type="ECO:0000313" key="12">
    <source>
        <dbReference type="Proteomes" id="UP000214646"/>
    </source>
</evidence>
<keyword evidence="6" id="KW-0804">Transcription</keyword>
<keyword evidence="4" id="KW-0731">Sigma factor</keyword>
<sequence>MGRTAMNAVLGQVRRSAGASDDDAADHALLARFADDHDQQAFEALVRRHGPLVFGLARRALHDAHLAEDVCQAVFLILARKAATIGRRESVASWLYGVTWRVAGRQRRKLARRPVTPTPPTPLPDPTPHAAAVRELAAVLDEEIHRLSDRFRGPVVLCYLEELTQDEAAARLGWSKGTFRRRLDRGRELLRSRLASRGVTLALGLCVVAAGRSMADPAAIAAAAARFAHGHEFDIAAPVVQLAKEGLRAMFVQKIRTALLVLAVCLVSGGVVRLSARQPVVDPTADAVPEKPRETPLPASPNDPPATSGGKPIGSGWAVAFTPDGTTLVTGGGDEKKFGTIALWDIVTGKPRVWLPQEDGIRAVDVSPDGKVVAAGGWDRTVKLYEAATGKLKSVLREHTGPINAVAFSPNGKLVATASLDRTTCLWDVDQGTRIHTLRGHADWVTAVAFAPDGKRVVTAGKDGTTRVYDTTTGAEQVVLKDGTTPLESVAVSRDGKLIATGSWDCSVRVWEVNSGRVVTTMKGHTAGVTSLAFSPDGKLLLSGAGNFNRKELGEVILWDFPAGTLRLRPDGPTNNTWAVRFAQDGRSFATGSREGTVSYWETATGLGRFVLRDDGGAPVLPPAKPADATALWADLESKDARTAAQAMRRLQTAPDVALPLFADRLRPAGQANAEDDKHIARLIVEMDADEFATRQRATAELEKMGQAAEAALRKAKTESPSIEVRSRAEALLKKLSAPTLSPDQLRATRCVEILERFGTPTAKDLLKKLAGGSPEAVITREAAASIQRLAARP</sequence>
<dbReference type="SUPFAM" id="SSF50978">
    <property type="entry name" value="WD40 repeat-like"/>
    <property type="match status" value="1"/>
</dbReference>
<dbReference type="SUPFAM" id="SSF88946">
    <property type="entry name" value="Sigma2 domain of RNA polymerase sigma factors"/>
    <property type="match status" value="1"/>
</dbReference>
<dbReference type="InterPro" id="IPR036322">
    <property type="entry name" value="WD40_repeat_dom_sf"/>
</dbReference>
<feature type="repeat" description="WD" evidence="7">
    <location>
        <begin position="480"/>
        <end position="521"/>
    </location>
</feature>
<feature type="region of interest" description="Disordered" evidence="8">
    <location>
        <begin position="283"/>
        <end position="315"/>
    </location>
</feature>
<dbReference type="PROSITE" id="PS50082">
    <property type="entry name" value="WD_REPEATS_2"/>
    <property type="match status" value="6"/>
</dbReference>
<dbReference type="EMBL" id="NIDE01000017">
    <property type="protein sequence ID" value="OWK35596.1"/>
    <property type="molecule type" value="Genomic_DNA"/>
</dbReference>
<feature type="repeat" description="WD" evidence="7">
    <location>
        <begin position="522"/>
        <end position="547"/>
    </location>
</feature>
<keyword evidence="12" id="KW-1185">Reference proteome</keyword>
<comment type="caution">
    <text evidence="11">The sequence shown here is derived from an EMBL/GenBank/DDBJ whole genome shotgun (WGS) entry which is preliminary data.</text>
</comment>
<dbReference type="OrthoDB" id="244694at2"/>
<dbReference type="InterPro" id="IPR014284">
    <property type="entry name" value="RNA_pol_sigma-70_dom"/>
</dbReference>
<dbReference type="InterPro" id="IPR007627">
    <property type="entry name" value="RNA_pol_sigma70_r2"/>
</dbReference>
<dbReference type="PANTHER" id="PTHR19879">
    <property type="entry name" value="TRANSCRIPTION INITIATION FACTOR TFIID"/>
    <property type="match status" value="1"/>
</dbReference>
<evidence type="ECO:0000256" key="4">
    <source>
        <dbReference type="ARBA" id="ARBA00023082"/>
    </source>
</evidence>
<evidence type="ECO:0000256" key="1">
    <source>
        <dbReference type="ARBA" id="ARBA00022574"/>
    </source>
</evidence>
<evidence type="ECO:0000256" key="3">
    <source>
        <dbReference type="ARBA" id="ARBA00023015"/>
    </source>
</evidence>
<evidence type="ECO:0000256" key="5">
    <source>
        <dbReference type="ARBA" id="ARBA00023125"/>
    </source>
</evidence>
<dbReference type="InterPro" id="IPR007630">
    <property type="entry name" value="RNA_pol_sigma70_r4"/>
</dbReference>
<evidence type="ECO:0000256" key="2">
    <source>
        <dbReference type="ARBA" id="ARBA00022737"/>
    </source>
</evidence>